<keyword evidence="1" id="KW-1133">Transmembrane helix</keyword>
<keyword evidence="1" id="KW-0812">Transmembrane</keyword>
<gene>
    <name evidence="3" type="ORF">C0Z18_30865</name>
</gene>
<organism evidence="3 4">
    <name type="scientific">Trinickia dabaoshanensis</name>
    <dbReference type="NCBI Taxonomy" id="564714"/>
    <lineage>
        <taxon>Bacteria</taxon>
        <taxon>Pseudomonadati</taxon>
        <taxon>Pseudomonadota</taxon>
        <taxon>Betaproteobacteria</taxon>
        <taxon>Burkholderiales</taxon>
        <taxon>Burkholderiaceae</taxon>
        <taxon>Trinickia</taxon>
    </lineage>
</organism>
<dbReference type="Proteomes" id="UP000235616">
    <property type="component" value="Unassembled WGS sequence"/>
</dbReference>
<dbReference type="EMBL" id="PNYA01000042">
    <property type="protein sequence ID" value="PMS14651.1"/>
    <property type="molecule type" value="Genomic_DNA"/>
</dbReference>
<keyword evidence="1" id="KW-0472">Membrane</keyword>
<evidence type="ECO:0000259" key="2">
    <source>
        <dbReference type="Pfam" id="PF21722"/>
    </source>
</evidence>
<sequence>MKLKKRAVQPLNKRSQGGFLLWQMAIFVTLLTAVMAYAGQHYWRTTMNQNRDDRARLVGTTLGAINDATKTYTTTFFSEIQQGQSVTRNGYTLPAARLLTPTTADLNGLGFLSSKAVNPIVYNGQAIGFAIQITVDTSSGCTVPTCNLPFQVTATSPLIDPGTNQVDVRRATIAANTASPGNAGVSMPASLGGNPSVFVTQNGTQIGTNPGGVAGLISIRNGYDASGFFVFDRRDGSLPRTGDINMQDTAGVKHNINNAGTLNADNTVTGTLDVTGLAVEGSPCSHLGLIAANVDGKLLSCNGTVWGKATDMPSAHREVFTSARCPSPCQWTVPNGVKSALVTMAGGGGSGLGWRFANQYGTGSSGGFVFSAPVNLVAGETLTIVVGKGGTAYQPRVTATPVPNTPYFVYEAPLGDDGLSGYPGSPSQLISSNSQEGTNGVLLECDGGSGATAGGFDDPSGGGGVPVPGPQSSVWEFSGYPTHPTPDRMAAGPYARSNGPGACGYSDYGLGNFGNRAYAPNPGTPLASGAYQGALTPFGYGSGGSVSIFGCYVSTTQMGTCVFPDYGRDGVVMIDVLY</sequence>
<dbReference type="InterPro" id="IPR049304">
    <property type="entry name" value="Gly_rich_dom"/>
</dbReference>
<proteinExistence type="predicted"/>
<evidence type="ECO:0000313" key="3">
    <source>
        <dbReference type="EMBL" id="PMS14651.1"/>
    </source>
</evidence>
<reference evidence="3 4" key="1">
    <citation type="submission" date="2018-01" db="EMBL/GenBank/DDBJ databases">
        <title>Whole genome analyses suggest that Burkholderia sensu lato contains two further novel genera in the rhizoxinica-symbiotica group Mycetohabitans gen. nov., and Trinickia gen. nov.: implications for the evolution of diazotrophy and nodulation in the Burkholderiaceae.</title>
        <authorList>
            <person name="Estrada-de los Santos P."/>
            <person name="Palmer M."/>
            <person name="Chavez-Ramirez B."/>
            <person name="Beukes C."/>
            <person name="Steenkamp E.T."/>
            <person name="Hirsch A.M."/>
            <person name="Manyaka P."/>
            <person name="Maluk M."/>
            <person name="Lafos M."/>
            <person name="Crook M."/>
            <person name="Gross E."/>
            <person name="Simon M.F."/>
            <person name="Bueno dos Reis Junior F."/>
            <person name="Poole P.S."/>
            <person name="Venter S.N."/>
            <person name="James E.K."/>
        </authorList>
    </citation>
    <scope>NUCLEOTIDE SEQUENCE [LARGE SCALE GENOMIC DNA]</scope>
    <source>
        <strain evidence="3 4">GIMN1.004</strain>
    </source>
</reference>
<dbReference type="Pfam" id="PF21722">
    <property type="entry name" value="Gly_rich_2"/>
    <property type="match status" value="1"/>
</dbReference>
<keyword evidence="4" id="KW-1185">Reference proteome</keyword>
<evidence type="ECO:0000313" key="4">
    <source>
        <dbReference type="Proteomes" id="UP000235616"/>
    </source>
</evidence>
<protein>
    <recommendedName>
        <fullName evidence="2">Glycine-rich domain-containing protein</fullName>
    </recommendedName>
</protein>
<dbReference type="AlphaFoldDB" id="A0A2N7VBV7"/>
<evidence type="ECO:0000256" key="1">
    <source>
        <dbReference type="SAM" id="Phobius"/>
    </source>
</evidence>
<comment type="caution">
    <text evidence="3">The sequence shown here is derived from an EMBL/GenBank/DDBJ whole genome shotgun (WGS) entry which is preliminary data.</text>
</comment>
<feature type="transmembrane region" description="Helical" evidence="1">
    <location>
        <begin position="20"/>
        <end position="39"/>
    </location>
</feature>
<feature type="domain" description="Glycine-rich" evidence="2">
    <location>
        <begin position="329"/>
        <end position="544"/>
    </location>
</feature>
<accession>A0A2N7VBV7</accession>
<name>A0A2N7VBV7_9BURK</name>